<dbReference type="Proteomes" id="UP000001822">
    <property type="component" value="Chromosome"/>
</dbReference>
<dbReference type="EMBL" id="CP000383">
    <property type="protein sequence ID" value="ABG60478.1"/>
    <property type="molecule type" value="Genomic_DNA"/>
</dbReference>
<keyword evidence="1" id="KW-0732">Signal</keyword>
<dbReference type="Pfam" id="PF19572">
    <property type="entry name" value="PorV"/>
    <property type="match status" value="1"/>
</dbReference>
<dbReference type="NCBIfam" id="NF033710">
    <property type="entry name" value="T9SS_OM_PorV"/>
    <property type="match status" value="1"/>
</dbReference>
<reference evidence="3 4" key="1">
    <citation type="journal article" date="2007" name="Appl. Environ. Microbiol.">
        <title>Genome sequence of the cellulolytic gliding bacterium Cytophaga hutchinsonii.</title>
        <authorList>
            <person name="Xie G."/>
            <person name="Bruce D.C."/>
            <person name="Challacombe J.F."/>
            <person name="Chertkov O."/>
            <person name="Detter J.C."/>
            <person name="Gilna P."/>
            <person name="Han C.S."/>
            <person name="Lucas S."/>
            <person name="Misra M."/>
            <person name="Myers G.L."/>
            <person name="Richardson P."/>
            <person name="Tapia R."/>
            <person name="Thayer N."/>
            <person name="Thompson L.S."/>
            <person name="Brettin T.S."/>
            <person name="Henrissat B."/>
            <person name="Wilson D.B."/>
            <person name="McBride M.J."/>
        </authorList>
    </citation>
    <scope>NUCLEOTIDE SEQUENCE [LARGE SCALE GENOMIC DNA]</scope>
    <source>
        <strain evidence="4">ATCC 33406 / DSM 1761 / CIP 103989 / NBRC 15051 / NCIMB 9469 / D465</strain>
    </source>
</reference>
<proteinExistence type="predicted"/>
<dbReference type="InterPro" id="IPR047799">
    <property type="entry name" value="T9SS_OM_PorV"/>
</dbReference>
<keyword evidence="4" id="KW-1185">Reference proteome</keyword>
<name>A0A6N4SVM4_CYTH3</name>
<feature type="domain" description="Type IX secretion system protein PorV" evidence="2">
    <location>
        <begin position="26"/>
        <end position="265"/>
    </location>
</feature>
<protein>
    <recommendedName>
        <fullName evidence="2">Type IX secretion system protein PorV domain-containing protein</fullName>
    </recommendedName>
</protein>
<dbReference type="AlphaFoldDB" id="A0A6N4SVM4"/>
<dbReference type="OrthoDB" id="9758448at2"/>
<organism evidence="3 4">
    <name type="scientific">Cytophaga hutchinsonii (strain ATCC 33406 / DSM 1761 / CIP 103989 / NBRC 15051 / NCIMB 9469 / D465)</name>
    <dbReference type="NCBI Taxonomy" id="269798"/>
    <lineage>
        <taxon>Bacteria</taxon>
        <taxon>Pseudomonadati</taxon>
        <taxon>Bacteroidota</taxon>
        <taxon>Cytophagia</taxon>
        <taxon>Cytophagales</taxon>
        <taxon>Cytophagaceae</taxon>
        <taxon>Cytophaga</taxon>
    </lineage>
</organism>
<dbReference type="InterPro" id="IPR045741">
    <property type="entry name" value="PorV"/>
</dbReference>
<feature type="chain" id="PRO_5026873635" description="Type IX secretion system protein PorV domain-containing protein" evidence="1">
    <location>
        <begin position="25"/>
        <end position="386"/>
    </location>
</feature>
<evidence type="ECO:0000259" key="2">
    <source>
        <dbReference type="Pfam" id="PF19572"/>
    </source>
</evidence>
<gene>
    <name evidence="3" type="ordered locus">CHU_3238</name>
</gene>
<evidence type="ECO:0000256" key="1">
    <source>
        <dbReference type="SAM" id="SignalP"/>
    </source>
</evidence>
<dbReference type="NCBIfam" id="NF033709">
    <property type="entry name" value="PorV_fam"/>
    <property type="match status" value="1"/>
</dbReference>
<dbReference type="KEGG" id="chu:CHU_3238"/>
<evidence type="ECO:0000313" key="4">
    <source>
        <dbReference type="Proteomes" id="UP000001822"/>
    </source>
</evidence>
<dbReference type="Gene3D" id="2.40.160.60">
    <property type="entry name" value="Outer membrane protein transport protein (OMPP1/FadL/TodX)"/>
    <property type="match status" value="1"/>
</dbReference>
<feature type="signal peptide" evidence="1">
    <location>
        <begin position="1"/>
        <end position="24"/>
    </location>
</feature>
<evidence type="ECO:0000313" key="3">
    <source>
        <dbReference type="EMBL" id="ABG60478.1"/>
    </source>
</evidence>
<accession>A0A6N4SVM4</accession>
<sequence>MQKLLVSVLFLTTVGIFHTFGQSAQNQYSQTITTAVPFLSITPDARAGGMGDAGAATSPDANATYWNPGKLAFAKYDMSAAISYNPWLRKLVNDMSLSYLSAYKKLRKEDAVGVSFKYFNLGQVTFTDNSGNIIRDFQPNELSFGLTYSRMLSKNFSLGLGVKYFRSDLVGSYTSGTGTVAKAINSVSADIGAYYTKDLLVGGKNSNIAFGAVINDIGPKVTYTDIDNKNFIPTNFRLGGTYTIEADAYNKFSFSLDANKLMVPSKWDSVGTNPKDMGMLQGMFSSFTDSQYGFKGEMREIILCMGAEYWYDNLFAIRGGYHYENPQNGNRRYANVGIGIRYKVFGLDMAYLIPIQQSNPLAETLRFTLHFNFESKKQIDDSVIDN</sequence>
<dbReference type="RefSeq" id="WP_011586588.1">
    <property type="nucleotide sequence ID" value="NC_008255.1"/>
</dbReference>